<evidence type="ECO:0000256" key="4">
    <source>
        <dbReference type="ARBA" id="ARBA00022833"/>
    </source>
</evidence>
<dbReference type="GO" id="GO:0008270">
    <property type="term" value="F:zinc ion binding"/>
    <property type="evidence" value="ECO:0007669"/>
    <property type="project" value="UniProtKB-KW"/>
</dbReference>
<evidence type="ECO:0000256" key="6">
    <source>
        <dbReference type="SAM" id="MobiDB-lite"/>
    </source>
</evidence>
<keyword evidence="2" id="KW-0479">Metal-binding</keyword>
<proteinExistence type="predicted"/>
<dbReference type="OrthoDB" id="2414695at2759"/>
<evidence type="ECO:0000256" key="5">
    <source>
        <dbReference type="ARBA" id="ARBA00023242"/>
    </source>
</evidence>
<reference evidence="7" key="1">
    <citation type="submission" date="2021-06" db="EMBL/GenBank/DDBJ databases">
        <authorList>
            <person name="Kallberg Y."/>
            <person name="Tangrot J."/>
            <person name="Rosling A."/>
        </authorList>
    </citation>
    <scope>NUCLEOTIDE SEQUENCE</scope>
    <source>
        <strain evidence="7">FL966</strain>
    </source>
</reference>
<evidence type="ECO:0000256" key="3">
    <source>
        <dbReference type="ARBA" id="ARBA00022771"/>
    </source>
</evidence>
<dbReference type="PANTHER" id="PTHR46481:SF10">
    <property type="entry name" value="ZINC FINGER BED DOMAIN-CONTAINING PROTEIN 39"/>
    <property type="match status" value="1"/>
</dbReference>
<feature type="compositionally biased region" description="Basic and acidic residues" evidence="6">
    <location>
        <begin position="24"/>
        <end position="45"/>
    </location>
</feature>
<name>A0A9N9HGM5_9GLOM</name>
<dbReference type="InterPro" id="IPR052035">
    <property type="entry name" value="ZnF_BED_domain_contain"/>
</dbReference>
<feature type="compositionally biased region" description="Acidic residues" evidence="6">
    <location>
        <begin position="46"/>
        <end position="55"/>
    </location>
</feature>
<comment type="subcellular location">
    <subcellularLocation>
        <location evidence="1">Nucleus</location>
    </subcellularLocation>
</comment>
<feature type="non-terminal residue" evidence="7">
    <location>
        <position position="1"/>
    </location>
</feature>
<feature type="region of interest" description="Disordered" evidence="6">
    <location>
        <begin position="1"/>
        <end position="66"/>
    </location>
</feature>
<organism evidence="7 8">
    <name type="scientific">Cetraspora pellucida</name>
    <dbReference type="NCBI Taxonomy" id="1433469"/>
    <lineage>
        <taxon>Eukaryota</taxon>
        <taxon>Fungi</taxon>
        <taxon>Fungi incertae sedis</taxon>
        <taxon>Mucoromycota</taxon>
        <taxon>Glomeromycotina</taxon>
        <taxon>Glomeromycetes</taxon>
        <taxon>Diversisporales</taxon>
        <taxon>Gigasporaceae</taxon>
        <taxon>Cetraspora</taxon>
    </lineage>
</organism>
<dbReference type="EMBL" id="CAJVQA010009433">
    <property type="protein sequence ID" value="CAG8684873.1"/>
    <property type="molecule type" value="Genomic_DNA"/>
</dbReference>
<keyword evidence="4" id="KW-0862">Zinc</keyword>
<evidence type="ECO:0000256" key="2">
    <source>
        <dbReference type="ARBA" id="ARBA00022723"/>
    </source>
</evidence>
<evidence type="ECO:0000313" key="8">
    <source>
        <dbReference type="Proteomes" id="UP000789759"/>
    </source>
</evidence>
<dbReference type="InterPro" id="IPR012337">
    <property type="entry name" value="RNaseH-like_sf"/>
</dbReference>
<sequence length="516" mass="60078">PSREMSDKSLNNTMLEPEDNMVFKPDDNMVFKPDYDTMLEPKDDTMLEPEDDTMLEPEAGNLDESKSDGMNRYENSLQSFISQTSSKFLVKRKKVKRLGGSSVKEFYEMKLINNLEYQICHHKTCTSKIKYLKDGSTSNLWCHLRNKHHISQAMIEGDQPFSIIQLRSFKRIIEGLDVQVNILGNDRLKEILINSENKVLQNLHEYAQDSSEVSYISFTTDMWMSNNGDLYIGLTLYWINDNSFQLKCITTRGTIDNLAINDALKGCPEITNLIKKYKNVVSHFSRSPKQKQFFLEAQMEMEDWNNFLFVVCDVSMRWNSIFYLLKQLTILKPAMYKYKSFLVEINDNISLRSYEEKELSSCQWEKITELVKLLYLYKIISKKLSDSQYPTLSQAWFAINFIKIKLNCAITNDKPTKPIRLAVFFDLRTKNMQIFSEDERHSTISEARIEYLELATNYYESNNLSDAAPSNINSEDIFSSSVAQEYSSQNDNNIANHEFNSYLLLPRVQSKTDILQ</sequence>
<keyword evidence="8" id="KW-1185">Reference proteome</keyword>
<dbReference type="AlphaFoldDB" id="A0A9N9HGM5"/>
<accession>A0A9N9HGM5</accession>
<dbReference type="GO" id="GO:0005634">
    <property type="term" value="C:nucleus"/>
    <property type="evidence" value="ECO:0007669"/>
    <property type="project" value="UniProtKB-SubCell"/>
</dbReference>
<dbReference type="SUPFAM" id="SSF53098">
    <property type="entry name" value="Ribonuclease H-like"/>
    <property type="match status" value="1"/>
</dbReference>
<dbReference type="PANTHER" id="PTHR46481">
    <property type="entry name" value="ZINC FINGER BED DOMAIN-CONTAINING PROTEIN 4"/>
    <property type="match status" value="1"/>
</dbReference>
<gene>
    <name evidence="7" type="ORF">CPELLU_LOCUS11004</name>
</gene>
<protein>
    <submittedName>
        <fullName evidence="7">17405_t:CDS:1</fullName>
    </submittedName>
</protein>
<comment type="caution">
    <text evidence="7">The sequence shown here is derived from an EMBL/GenBank/DDBJ whole genome shotgun (WGS) entry which is preliminary data.</text>
</comment>
<evidence type="ECO:0000313" key="7">
    <source>
        <dbReference type="EMBL" id="CAG8684873.1"/>
    </source>
</evidence>
<dbReference type="Proteomes" id="UP000789759">
    <property type="component" value="Unassembled WGS sequence"/>
</dbReference>
<evidence type="ECO:0000256" key="1">
    <source>
        <dbReference type="ARBA" id="ARBA00004123"/>
    </source>
</evidence>
<keyword evidence="5" id="KW-0539">Nucleus</keyword>
<keyword evidence="3" id="KW-0863">Zinc-finger</keyword>